<evidence type="ECO:0000256" key="1">
    <source>
        <dbReference type="SAM" id="Phobius"/>
    </source>
</evidence>
<keyword evidence="1" id="KW-0812">Transmembrane</keyword>
<feature type="transmembrane region" description="Helical" evidence="1">
    <location>
        <begin position="12"/>
        <end position="38"/>
    </location>
</feature>
<evidence type="ECO:0000313" key="2">
    <source>
        <dbReference type="EMBL" id="QJA88137.1"/>
    </source>
</evidence>
<keyword evidence="1" id="KW-1133">Transmembrane helix</keyword>
<reference evidence="2" key="1">
    <citation type="submission" date="2020-03" db="EMBL/GenBank/DDBJ databases">
        <title>The deep terrestrial virosphere.</title>
        <authorList>
            <person name="Holmfeldt K."/>
            <person name="Nilsson E."/>
            <person name="Simone D."/>
            <person name="Lopez-Fernandez M."/>
            <person name="Wu X."/>
            <person name="de Brujin I."/>
            <person name="Lundin D."/>
            <person name="Andersson A."/>
            <person name="Bertilsson S."/>
            <person name="Dopson M."/>
        </authorList>
    </citation>
    <scope>NUCLEOTIDE SEQUENCE</scope>
    <source>
        <strain evidence="2">MM415B02824</strain>
    </source>
</reference>
<keyword evidence="1" id="KW-0472">Membrane</keyword>
<accession>A0A6M3L0Q0</accession>
<dbReference type="AlphaFoldDB" id="A0A6M3L0Q0"/>
<protein>
    <submittedName>
        <fullName evidence="2">Uncharacterized protein</fullName>
    </submittedName>
</protein>
<gene>
    <name evidence="2" type="ORF">MM415B02824_0013</name>
</gene>
<sequence length="78" mass="9011">MGRQSLRVFRKYENILFVVLILVLLSICGYVISIGYVISMLGDPPPVVIEKQKVYRGTIIYKGESYRIELRESMEAVR</sequence>
<proteinExistence type="predicted"/>
<name>A0A6M3L0Q0_9ZZZZ</name>
<dbReference type="EMBL" id="MT142756">
    <property type="protein sequence ID" value="QJA88137.1"/>
    <property type="molecule type" value="Genomic_DNA"/>
</dbReference>
<organism evidence="2">
    <name type="scientific">viral metagenome</name>
    <dbReference type="NCBI Taxonomy" id="1070528"/>
    <lineage>
        <taxon>unclassified sequences</taxon>
        <taxon>metagenomes</taxon>
        <taxon>organismal metagenomes</taxon>
    </lineage>
</organism>